<evidence type="ECO:0000313" key="3">
    <source>
        <dbReference type="Proteomes" id="UP000008076"/>
    </source>
</evidence>
<dbReference type="AlphaFoldDB" id="B0EMR3"/>
<evidence type="ECO:0000259" key="1">
    <source>
        <dbReference type="SMART" id="SM00955"/>
    </source>
</evidence>
<dbReference type="OMA" id="VEITIFP"/>
<accession>B0EMR3</accession>
<name>B0EMR3_ENTDS</name>
<dbReference type="RefSeq" id="XP_001739437.1">
    <property type="nucleotide sequence ID" value="XM_001739385.1"/>
</dbReference>
<dbReference type="EMBL" id="DS550035">
    <property type="protein sequence ID" value="EDR24176.1"/>
    <property type="molecule type" value="Genomic_DNA"/>
</dbReference>
<dbReference type="KEGG" id="edi:EDI_305170"/>
<proteinExistence type="predicted"/>
<protein>
    <recommendedName>
        <fullName evidence="1">RNB domain-containing protein</fullName>
    </recommendedName>
</protein>
<dbReference type="InterPro" id="IPR050180">
    <property type="entry name" value="RNR_Ribonuclease"/>
</dbReference>
<dbReference type="InterPro" id="IPR012340">
    <property type="entry name" value="NA-bd_OB-fold"/>
</dbReference>
<gene>
    <name evidence="2" type="ORF">EDI_305170</name>
</gene>
<dbReference type="InterPro" id="IPR001900">
    <property type="entry name" value="RNase_II/R"/>
</dbReference>
<dbReference type="OrthoDB" id="372421at2759"/>
<dbReference type="eggNOG" id="ENOG502RC1W">
    <property type="taxonomic scope" value="Eukaryota"/>
</dbReference>
<sequence length="471" mass="54294">MFVTIGKIKVIQRFVFCSCSLDNLDYDVYIPEKNRNCSIQGDIVEITIFPLSKWTTSIVHFTGQLLSINEIKKFFNQRGNVMPYLIQNKLEEKDVIQEAIKEERIFENLRLIPVGEVRSINNPTDIEDITGIIESGIFYPDNESLPITPTNEKGIKRVIGRYSRRGNNLFIPQAKKEKIKIPNKEVIPNNQTNSREIRKPIINEIMLKYGNLPRTDITSKDIITIDSTKTFFLDDAIHFSLLDNDCLEIGIHCTDFSDEIDIFGEEFERARKLRKGIGGRSRLFDYDFLESNSLRVGKKSKAFSIIFEADLEQKKIVNIRYGKTIILIKAQLTFEEFDSILEGNIKSIQKSKIYGLKEEELESYVHDIIKYGKILYGENTINNGEEVTHKFGNESNRVLGQELQRIYGDVALVKKSSNGIYASFRSPLRKFNDLCVLRQIESMATSMSKEDMTLWVCGVDSHEFKRLFDLN</sequence>
<feature type="domain" description="RNB" evidence="1">
    <location>
        <begin position="214"/>
        <end position="446"/>
    </location>
</feature>
<dbReference type="SMART" id="SM00955">
    <property type="entry name" value="RNB"/>
    <property type="match status" value="1"/>
</dbReference>
<dbReference type="GO" id="GO:0000175">
    <property type="term" value="F:3'-5'-RNA exonuclease activity"/>
    <property type="evidence" value="ECO:0007669"/>
    <property type="project" value="TreeGrafter"/>
</dbReference>
<reference evidence="3" key="1">
    <citation type="submission" date="2007-12" db="EMBL/GenBank/DDBJ databases">
        <title>Annotation of Entamoeba dispar SAW760.</title>
        <authorList>
            <person name="Lorenzi H."/>
            <person name="Inman J."/>
            <person name="Schobel S."/>
            <person name="Amedeo P."/>
            <person name="Caler E."/>
        </authorList>
    </citation>
    <scope>NUCLEOTIDE SEQUENCE [LARGE SCALE GENOMIC DNA]</scope>
    <source>
        <strain evidence="3">ATCC PRA-260 / SAW760</strain>
    </source>
</reference>
<dbReference type="PANTHER" id="PTHR23355">
    <property type="entry name" value="RIBONUCLEASE"/>
    <property type="match status" value="1"/>
</dbReference>
<organism evidence="3">
    <name type="scientific">Entamoeba dispar (strain ATCC PRA-260 / SAW760)</name>
    <dbReference type="NCBI Taxonomy" id="370354"/>
    <lineage>
        <taxon>Eukaryota</taxon>
        <taxon>Amoebozoa</taxon>
        <taxon>Evosea</taxon>
        <taxon>Archamoebae</taxon>
        <taxon>Mastigamoebida</taxon>
        <taxon>Entamoebidae</taxon>
        <taxon>Entamoeba</taxon>
    </lineage>
</organism>
<dbReference type="SUPFAM" id="SSF50249">
    <property type="entry name" value="Nucleic acid-binding proteins"/>
    <property type="match status" value="2"/>
</dbReference>
<dbReference type="Proteomes" id="UP000008076">
    <property type="component" value="Unassembled WGS sequence"/>
</dbReference>
<dbReference type="GO" id="GO:0003723">
    <property type="term" value="F:RNA binding"/>
    <property type="evidence" value="ECO:0007669"/>
    <property type="project" value="InterPro"/>
</dbReference>
<dbReference type="GeneID" id="5884580"/>
<dbReference type="GO" id="GO:0000932">
    <property type="term" value="C:P-body"/>
    <property type="evidence" value="ECO:0007669"/>
    <property type="project" value="TreeGrafter"/>
</dbReference>
<dbReference type="VEuPathDB" id="AmoebaDB:EDI_305170"/>
<keyword evidence="3" id="KW-1185">Reference proteome</keyword>
<evidence type="ECO:0000313" key="2">
    <source>
        <dbReference type="EMBL" id="EDR24176.1"/>
    </source>
</evidence>
<dbReference type="PANTHER" id="PTHR23355:SF9">
    <property type="entry name" value="DIS3-LIKE EXONUCLEASE 2"/>
    <property type="match status" value="1"/>
</dbReference>
<dbReference type="GO" id="GO:0006402">
    <property type="term" value="P:mRNA catabolic process"/>
    <property type="evidence" value="ECO:0007669"/>
    <property type="project" value="TreeGrafter"/>
</dbReference>
<dbReference type="Pfam" id="PF00773">
    <property type="entry name" value="RNB"/>
    <property type="match status" value="1"/>
</dbReference>